<evidence type="ECO:0000256" key="3">
    <source>
        <dbReference type="ARBA" id="ARBA00022723"/>
    </source>
</evidence>
<dbReference type="InterPro" id="IPR000572">
    <property type="entry name" value="OxRdtase_Mopterin-bd_dom"/>
</dbReference>
<dbReference type="PATRIC" id="fig|243230.17.peg.3115"/>
<dbReference type="GeneID" id="69519119"/>
<evidence type="ECO:0000256" key="4">
    <source>
        <dbReference type="ARBA" id="ARBA00023002"/>
    </source>
</evidence>
<dbReference type="GO" id="GO:0020037">
    <property type="term" value="F:heme binding"/>
    <property type="evidence" value="ECO:0000318"/>
    <property type="project" value="GO_Central"/>
</dbReference>
<dbReference type="CDD" id="cd02110">
    <property type="entry name" value="SO_family_Moco_dimer"/>
    <property type="match status" value="1"/>
</dbReference>
<protein>
    <submittedName>
        <fullName evidence="7">Sulfite oxidase, putative</fullName>
    </submittedName>
</protein>
<evidence type="ECO:0000259" key="5">
    <source>
        <dbReference type="Pfam" id="PF00174"/>
    </source>
</evidence>
<dbReference type="PRINTS" id="PR00407">
    <property type="entry name" value="EUMOPTERIN"/>
</dbReference>
<dbReference type="InterPro" id="IPR008335">
    <property type="entry name" value="Mopterin_OxRdtase_euk"/>
</dbReference>
<evidence type="ECO:0000259" key="6">
    <source>
        <dbReference type="Pfam" id="PF03404"/>
    </source>
</evidence>
<dbReference type="GO" id="GO:0043546">
    <property type="term" value="F:molybdopterin cofactor binding"/>
    <property type="evidence" value="ECO:0000318"/>
    <property type="project" value="GO_Central"/>
</dbReference>
<dbReference type="GO" id="GO:0006790">
    <property type="term" value="P:sulfur compound metabolic process"/>
    <property type="evidence" value="ECO:0000318"/>
    <property type="project" value="GO_Central"/>
</dbReference>
<reference evidence="7 8" key="1">
    <citation type="journal article" date="1999" name="Science">
        <title>Genome sequence of the radioresistant bacterium Deinococcus radiodurans R1.</title>
        <authorList>
            <person name="White O."/>
            <person name="Eisen J.A."/>
            <person name="Heidelberg J.F."/>
            <person name="Hickey E.K."/>
            <person name="Peterson J.D."/>
            <person name="Dodson R.J."/>
            <person name="Haft D.H."/>
            <person name="Gwinn M.L."/>
            <person name="Nelson W.C."/>
            <person name="Richardson D.L."/>
            <person name="Moffat K.S."/>
            <person name="Qin H."/>
            <person name="Jiang L."/>
            <person name="Pamphile W."/>
            <person name="Crosby M."/>
            <person name="Shen M."/>
            <person name="Vamathevan J.J."/>
            <person name="Lam P."/>
            <person name="McDonald L."/>
            <person name="Utterback T."/>
            <person name="Zalewski C."/>
            <person name="Makarova K.S."/>
            <person name="Aravind L."/>
            <person name="Daly M.J."/>
            <person name="Minton K.W."/>
            <person name="Fleischmann R.D."/>
            <person name="Ketchum K.A."/>
            <person name="Nelson K.E."/>
            <person name="Salzberg S."/>
            <person name="Smith H.O."/>
            <person name="Venter J.C."/>
            <person name="Fraser C.M."/>
        </authorList>
    </citation>
    <scope>NUCLEOTIDE SEQUENCE [LARGE SCALE GENOMIC DNA]</scope>
    <source>
        <strain evidence="8">ATCC 13939 / DSM 20539 / JCM 16871 / LMG 4051 / NBRC 15346 / NCIMB 9279 / R1 / VKM B-1422</strain>
    </source>
</reference>
<dbReference type="PANTHER" id="PTHR19372:SF7">
    <property type="entry name" value="SULFITE OXIDASE, MITOCHONDRIAL"/>
    <property type="match status" value="1"/>
</dbReference>
<comment type="cofactor">
    <cofactor evidence="1">
        <name>Mo-molybdopterin</name>
        <dbReference type="ChEBI" id="CHEBI:71302"/>
    </cofactor>
</comment>
<dbReference type="Gene3D" id="2.60.40.650">
    <property type="match status" value="1"/>
</dbReference>
<sequence>MLITRQHHPDNLETPAHALLETLTPAHYVRSHFAVPALDAAEFRLKVAGQVASPLSLSLAELRALPATTHVLTLECAGNGRVYLTPKASGVQWEVGAVGTAQWTGVPLRTLLERAGVADNAREVVLVGADEGQMDDPVKSPGHIYYSRSLPLSKALDNVLLAYEMNGEALTPAHGAPLRAIVPGWYGMAAVKWLTEIRVIDHAYQGYFQTVDYARWERQDGLPPVRVPLSEMRVKSQILTPAPHACVQAGEELELCGAAWTGGERTVQRVEVSTDGGQSWQDAEWQQDAAPGVWRHWHLSWTPQQPGEVKLLSRATDSAGQVQPAAHDPHRGSYEVHHIVAVPVTVKAKQEHKEKS</sequence>
<dbReference type="EMBL" id="AE001825">
    <property type="protein sequence ID" value="AAF12408.1"/>
    <property type="molecule type" value="Genomic_DNA"/>
</dbReference>
<dbReference type="STRING" id="243230.DR_A0225"/>
<dbReference type="Pfam" id="PF00174">
    <property type="entry name" value="Oxidored_molyb"/>
    <property type="match status" value="1"/>
</dbReference>
<keyword evidence="8" id="KW-1185">Reference proteome</keyword>
<evidence type="ECO:0000313" key="7">
    <source>
        <dbReference type="EMBL" id="AAF12408.1"/>
    </source>
</evidence>
<dbReference type="PIR" id="B75575">
    <property type="entry name" value="B75575"/>
</dbReference>
<dbReference type="InterPro" id="IPR036374">
    <property type="entry name" value="OxRdtase_Mopterin-bd_sf"/>
</dbReference>
<dbReference type="eggNOG" id="COG2041">
    <property type="taxonomic scope" value="Bacteria"/>
</dbReference>
<gene>
    <name evidence="7" type="ordered locus">DR_A0225</name>
</gene>
<dbReference type="InterPro" id="IPR005066">
    <property type="entry name" value="MoCF_OxRdtse_dimer"/>
</dbReference>
<dbReference type="InParanoid" id="Q9RYT3"/>
<dbReference type="Pfam" id="PF03404">
    <property type="entry name" value="Mo-co_dimer"/>
    <property type="match status" value="1"/>
</dbReference>
<accession>Q9RYT3</accession>
<dbReference type="RefSeq" id="WP_010889484.1">
    <property type="nucleotide sequence ID" value="NC_001264.1"/>
</dbReference>
<dbReference type="AlphaFoldDB" id="Q9RYT3"/>
<keyword evidence="3" id="KW-0479">Metal-binding</keyword>
<proteinExistence type="predicted"/>
<feature type="domain" description="Oxidoreductase molybdopterin-binding" evidence="5">
    <location>
        <begin position="32"/>
        <end position="207"/>
    </location>
</feature>
<dbReference type="EnsemblBacteria" id="AAF12408">
    <property type="protein sequence ID" value="AAF12408"/>
    <property type="gene ID" value="DR_A0225"/>
</dbReference>
<dbReference type="SUPFAM" id="SSF56524">
    <property type="entry name" value="Oxidoreductase molybdopterin-binding domain"/>
    <property type="match status" value="1"/>
</dbReference>
<dbReference type="HOGENOM" id="CLU_003827_5_5_0"/>
<dbReference type="PaxDb" id="243230-DR_A0225"/>
<keyword evidence="2" id="KW-0500">Molybdenum</keyword>
<dbReference type="InterPro" id="IPR014756">
    <property type="entry name" value="Ig_E-set"/>
</dbReference>
<evidence type="ECO:0000256" key="2">
    <source>
        <dbReference type="ARBA" id="ARBA00022505"/>
    </source>
</evidence>
<dbReference type="OrthoDB" id="9778777at2"/>
<evidence type="ECO:0000313" key="8">
    <source>
        <dbReference type="Proteomes" id="UP000002524"/>
    </source>
</evidence>
<feature type="domain" description="Moybdenum cofactor oxidoreductase dimerisation" evidence="6">
    <location>
        <begin position="229"/>
        <end position="326"/>
    </location>
</feature>
<evidence type="ECO:0000256" key="1">
    <source>
        <dbReference type="ARBA" id="ARBA00001924"/>
    </source>
</evidence>
<dbReference type="Proteomes" id="UP000002524">
    <property type="component" value="Chromosome 2"/>
</dbReference>
<dbReference type="KEGG" id="dra:DR_A0225"/>
<name>Q9RYT3_DEIRA</name>
<dbReference type="Gene3D" id="3.90.420.10">
    <property type="entry name" value="Oxidoreductase, molybdopterin-binding domain"/>
    <property type="match status" value="1"/>
</dbReference>
<dbReference type="PANTHER" id="PTHR19372">
    <property type="entry name" value="SULFITE REDUCTASE"/>
    <property type="match status" value="1"/>
</dbReference>
<keyword evidence="4" id="KW-0560">Oxidoreductase</keyword>
<dbReference type="GO" id="GO:0030151">
    <property type="term" value="F:molybdenum ion binding"/>
    <property type="evidence" value="ECO:0007669"/>
    <property type="project" value="InterPro"/>
</dbReference>
<organism evidence="7 8">
    <name type="scientific">Deinococcus radiodurans (strain ATCC 13939 / DSM 20539 / JCM 16871 / CCUG 27074 / LMG 4051 / NBRC 15346 / NCIMB 9279 / VKM B-1422 / R1)</name>
    <dbReference type="NCBI Taxonomy" id="243230"/>
    <lineage>
        <taxon>Bacteria</taxon>
        <taxon>Thermotogati</taxon>
        <taxon>Deinococcota</taxon>
        <taxon>Deinococci</taxon>
        <taxon>Deinococcales</taxon>
        <taxon>Deinococcaceae</taxon>
        <taxon>Deinococcus</taxon>
    </lineage>
</organism>
<dbReference type="GO" id="GO:0008482">
    <property type="term" value="F:sulfite oxidase activity"/>
    <property type="evidence" value="ECO:0000318"/>
    <property type="project" value="GO_Central"/>
</dbReference>
<dbReference type="SUPFAM" id="SSF81296">
    <property type="entry name" value="E set domains"/>
    <property type="match status" value="1"/>
</dbReference>